<protein>
    <submittedName>
        <fullName evidence="1">Uncharacterized protein</fullName>
    </submittedName>
</protein>
<dbReference type="EMBL" id="GBXM01108991">
    <property type="protein sequence ID" value="JAG99585.1"/>
    <property type="molecule type" value="Transcribed_RNA"/>
</dbReference>
<evidence type="ECO:0000313" key="1">
    <source>
        <dbReference type="EMBL" id="JAG99585.1"/>
    </source>
</evidence>
<name>A0A0E9P584_ANGAN</name>
<sequence length="57" mass="6197">MESACNNISSAGNLKKGIKKGNSNMDHSYALRNCDPVFPLYDFTGVPDSTPQRCVFG</sequence>
<reference evidence="1" key="1">
    <citation type="submission" date="2014-11" db="EMBL/GenBank/DDBJ databases">
        <authorList>
            <person name="Amaro Gonzalez C."/>
        </authorList>
    </citation>
    <scope>NUCLEOTIDE SEQUENCE</scope>
</reference>
<accession>A0A0E9P584</accession>
<reference evidence="1" key="2">
    <citation type="journal article" date="2015" name="Fish Shellfish Immunol.">
        <title>Early steps in the European eel (Anguilla anguilla)-Vibrio vulnificus interaction in the gills: Role of the RtxA13 toxin.</title>
        <authorList>
            <person name="Callol A."/>
            <person name="Pajuelo D."/>
            <person name="Ebbesson L."/>
            <person name="Teles M."/>
            <person name="MacKenzie S."/>
            <person name="Amaro C."/>
        </authorList>
    </citation>
    <scope>NUCLEOTIDE SEQUENCE</scope>
</reference>
<proteinExistence type="predicted"/>
<dbReference type="AlphaFoldDB" id="A0A0E9P584"/>
<organism evidence="1">
    <name type="scientific">Anguilla anguilla</name>
    <name type="common">European freshwater eel</name>
    <name type="synonym">Muraena anguilla</name>
    <dbReference type="NCBI Taxonomy" id="7936"/>
    <lineage>
        <taxon>Eukaryota</taxon>
        <taxon>Metazoa</taxon>
        <taxon>Chordata</taxon>
        <taxon>Craniata</taxon>
        <taxon>Vertebrata</taxon>
        <taxon>Euteleostomi</taxon>
        <taxon>Actinopterygii</taxon>
        <taxon>Neopterygii</taxon>
        <taxon>Teleostei</taxon>
        <taxon>Anguilliformes</taxon>
        <taxon>Anguillidae</taxon>
        <taxon>Anguilla</taxon>
    </lineage>
</organism>